<name>A0ABP0JHN1_9DINO</name>
<dbReference type="PANTHER" id="PTHR43215">
    <property type="entry name" value="RADIAL SPOKE HEAD 1 HOMOLOG"/>
    <property type="match status" value="1"/>
</dbReference>
<feature type="region of interest" description="Disordered" evidence="2">
    <location>
        <begin position="255"/>
        <end position="290"/>
    </location>
</feature>
<dbReference type="SUPFAM" id="SSF82185">
    <property type="entry name" value="Histone H3 K4-specific methyltransferase SET7/9 N-terminal domain"/>
    <property type="match status" value="1"/>
</dbReference>
<proteinExistence type="predicted"/>
<sequence>MPPPPPVSLPKSAPTGQAKATGAGYGAPPAAPSSLPSRPAPPAPGALPSKAPAAPKGVPGAPKALPKAEAKGRAAPPPPRALPGVGARAGPSDSGFSAPPPPASLPTAPSAPSRPAPGAPTGIPAAPSRPAPPSAPTALPSGAPGAAAGAPPAAEPAAAVAEEHEEDAHDESWREYLEDETDESLPNDSGDDSDEASTAPHGDRHKNDMELLMKMQAKSTPKGSGVLRPFCSTSHMGRRTFFLFVCNRTVRPARAAERKTSTTSPSTREAEEVGVEEELVSQGGTADETVATAGGYPAQKKGLMSRLFGSKQKHIVEVHDSTREATPSRLHEEVIWAMVKRDLSKRGDTWYEQELARLGKDGIRCTKVGTNGKPYERFVYLDSRNLTLEIRGGRSGTSGVMMDDLVDIRQGLSSPDFQQFVTKLHMDPHGGLESKSLVLQTPHRTFSFIMSDQSQRDTCGYCILYLLKIKNRGVMAASSSPAVKASQGPKSGTGKVTYPNRSTYEGQFNNSMRHGQGVLTLSDGTRYVAQWKNDERHGEGKEFCPDGTTFEGHYVAGMRHGYGVMKWPEGSKYSGMFERGRANGQGELLRTDGSVYKGQFCEDCMSGEGRMRWRDGVEYIGQFVANKREGYGTMTWMSGRWKKYSGQWKDGMQNEIGVLVDHNDQEFKGYFKMGKLDYWIDDR</sequence>
<reference evidence="3 4" key="1">
    <citation type="submission" date="2024-02" db="EMBL/GenBank/DDBJ databases">
        <authorList>
            <person name="Chen Y."/>
            <person name="Shah S."/>
            <person name="Dougan E. K."/>
            <person name="Thang M."/>
            <person name="Chan C."/>
        </authorList>
    </citation>
    <scope>NUCLEOTIDE SEQUENCE [LARGE SCALE GENOMIC DNA]</scope>
</reference>
<keyword evidence="4" id="KW-1185">Reference proteome</keyword>
<feature type="compositionally biased region" description="Low complexity" evidence="2">
    <location>
        <begin position="18"/>
        <end position="37"/>
    </location>
</feature>
<evidence type="ECO:0000256" key="2">
    <source>
        <dbReference type="SAM" id="MobiDB-lite"/>
    </source>
</evidence>
<accession>A0ABP0JHN1</accession>
<feature type="compositionally biased region" description="Low complexity" evidence="2">
    <location>
        <begin position="82"/>
        <end position="97"/>
    </location>
</feature>
<feature type="compositionally biased region" description="Low complexity" evidence="2">
    <location>
        <begin position="46"/>
        <end position="65"/>
    </location>
</feature>
<dbReference type="Gene3D" id="2.30.29.30">
    <property type="entry name" value="Pleckstrin-homology domain (PH domain)/Phosphotyrosine-binding domain (PTB)"/>
    <property type="match status" value="1"/>
</dbReference>
<dbReference type="SMART" id="SM00698">
    <property type="entry name" value="MORN"/>
    <property type="match status" value="7"/>
</dbReference>
<dbReference type="InterPro" id="IPR011993">
    <property type="entry name" value="PH-like_dom_sf"/>
</dbReference>
<gene>
    <name evidence="3" type="ORF">CCMP2556_LOCUS11468</name>
</gene>
<organism evidence="3 4">
    <name type="scientific">Durusdinium trenchii</name>
    <dbReference type="NCBI Taxonomy" id="1381693"/>
    <lineage>
        <taxon>Eukaryota</taxon>
        <taxon>Sar</taxon>
        <taxon>Alveolata</taxon>
        <taxon>Dinophyceae</taxon>
        <taxon>Suessiales</taxon>
        <taxon>Symbiodiniaceae</taxon>
        <taxon>Durusdinium</taxon>
    </lineage>
</organism>
<keyword evidence="1" id="KW-0677">Repeat</keyword>
<evidence type="ECO:0000256" key="1">
    <source>
        <dbReference type="ARBA" id="ARBA00022737"/>
    </source>
</evidence>
<dbReference type="PANTHER" id="PTHR43215:SF14">
    <property type="entry name" value="RADIAL SPOKE HEAD 1 HOMOLOG"/>
    <property type="match status" value="1"/>
</dbReference>
<feature type="region of interest" description="Disordered" evidence="2">
    <location>
        <begin position="1"/>
        <end position="206"/>
    </location>
</feature>
<feature type="compositionally biased region" description="Low complexity" evidence="2">
    <location>
        <begin position="136"/>
        <end position="160"/>
    </location>
</feature>
<feature type="compositionally biased region" description="Basic and acidic residues" evidence="2">
    <location>
        <begin position="166"/>
        <end position="176"/>
    </location>
</feature>
<protein>
    <submittedName>
        <fullName evidence="3">Uncharacterized protein</fullName>
    </submittedName>
</protein>
<dbReference type="Proteomes" id="UP001642484">
    <property type="component" value="Unassembled WGS sequence"/>
</dbReference>
<evidence type="ECO:0000313" key="4">
    <source>
        <dbReference type="Proteomes" id="UP001642484"/>
    </source>
</evidence>
<feature type="compositionally biased region" description="Acidic residues" evidence="2">
    <location>
        <begin position="177"/>
        <end position="195"/>
    </location>
</feature>
<comment type="caution">
    <text evidence="3">The sequence shown here is derived from an EMBL/GenBank/DDBJ whole genome shotgun (WGS) entry which is preliminary data.</text>
</comment>
<dbReference type="InterPro" id="IPR003409">
    <property type="entry name" value="MORN"/>
</dbReference>
<dbReference type="Gene3D" id="2.20.110.10">
    <property type="entry name" value="Histone H3 K4-specific methyltransferase SET7/9 N-terminal domain"/>
    <property type="match status" value="2"/>
</dbReference>
<dbReference type="EMBL" id="CAXAMN010005458">
    <property type="protein sequence ID" value="CAK9013891.1"/>
    <property type="molecule type" value="Genomic_DNA"/>
</dbReference>
<dbReference type="Pfam" id="PF02493">
    <property type="entry name" value="MORN"/>
    <property type="match status" value="7"/>
</dbReference>
<evidence type="ECO:0000313" key="3">
    <source>
        <dbReference type="EMBL" id="CAK9013891.1"/>
    </source>
</evidence>